<feature type="region of interest" description="Disordered" evidence="1">
    <location>
        <begin position="444"/>
        <end position="467"/>
    </location>
</feature>
<evidence type="ECO:0000256" key="1">
    <source>
        <dbReference type="SAM" id="MobiDB-lite"/>
    </source>
</evidence>
<gene>
    <name evidence="3" type="ORF">TWF191_003804</name>
    <name evidence="2" type="ORF">TWF788_000054</name>
</gene>
<evidence type="ECO:0000313" key="3">
    <source>
        <dbReference type="EMBL" id="KAF3231825.1"/>
    </source>
</evidence>
<sequence>MSRCNVPWNDTHSEIVMITESLGSLAISRATSLDLETRAGDSESGSDNSQPEGLLALVEPKNSGSKHTYLLKRAPPTEFPPRQDVKRVVDGGNDMASVSILQDSLKYYEKARRIYENNVRTRERLLAINAPASQTIGKGPDGPEKSEDLILDYIQQILKHINKLLSMQNYDYDRSWGSMVDELDLDEGFFVTNISKTHQYGELYEFLVATRLALAEYRIMESYHIWTSEELAKFGKEKLGKYLEMREKTNWTQVWYEIGEERKLLVEYVKEFEEYYQDIAEMRIMKSYGHAVETFLPPRKPYTPYIDDIISASHDTGITHEFFAKEVLFLAEEMATGDSFISHCIQTGDQNYLALRFEVDIGALRIAFNGHPNPKGYFFAKDRIEKLRCLLFKKKKVNGKYIARDTWSVAGVKIVDILGKVNEEVRSDVLGLFLNDPRSLPGLEDADFGSESEGSELVDHSLEQSEF</sequence>
<dbReference type="Proteomes" id="UP000483672">
    <property type="component" value="Unassembled WGS sequence"/>
</dbReference>
<reference evidence="4 5" key="1">
    <citation type="submission" date="2019-06" db="EMBL/GenBank/DDBJ databases">
        <authorList>
            <person name="Palmer J.M."/>
        </authorList>
    </citation>
    <scope>NUCLEOTIDE SEQUENCE [LARGE SCALE GENOMIC DNA]</scope>
    <source>
        <strain evidence="3 5">TWF191</strain>
        <strain evidence="2 4">TWF788</strain>
    </source>
</reference>
<dbReference type="EMBL" id="WIPF01000002">
    <property type="protein sequence ID" value="KAF3231825.1"/>
    <property type="molecule type" value="Genomic_DNA"/>
</dbReference>
<accession>A0A6G1MG73</accession>
<evidence type="ECO:0000313" key="5">
    <source>
        <dbReference type="Proteomes" id="UP000483672"/>
    </source>
</evidence>
<dbReference type="Proteomes" id="UP000479691">
    <property type="component" value="Unassembled WGS sequence"/>
</dbReference>
<name>A0A6G1MG73_ORBOL</name>
<evidence type="ECO:0000313" key="4">
    <source>
        <dbReference type="Proteomes" id="UP000479691"/>
    </source>
</evidence>
<protein>
    <submittedName>
        <fullName evidence="2">Uncharacterized protein</fullName>
    </submittedName>
</protein>
<feature type="compositionally biased region" description="Acidic residues" evidence="1">
    <location>
        <begin position="444"/>
        <end position="456"/>
    </location>
</feature>
<organism evidence="2 4">
    <name type="scientific">Orbilia oligospora</name>
    <name type="common">Nematode-trapping fungus</name>
    <name type="synonym">Arthrobotrys oligospora</name>
    <dbReference type="NCBI Taxonomy" id="2813651"/>
    <lineage>
        <taxon>Eukaryota</taxon>
        <taxon>Fungi</taxon>
        <taxon>Dikarya</taxon>
        <taxon>Ascomycota</taxon>
        <taxon>Pezizomycotina</taxon>
        <taxon>Orbiliomycetes</taxon>
        <taxon>Orbiliales</taxon>
        <taxon>Orbiliaceae</taxon>
        <taxon>Orbilia</taxon>
    </lineage>
</organism>
<proteinExistence type="predicted"/>
<comment type="caution">
    <text evidence="2">The sequence shown here is derived from an EMBL/GenBank/DDBJ whole genome shotgun (WGS) entry which is preliminary data.</text>
</comment>
<dbReference type="EMBL" id="JAABOE010000001">
    <property type="protein sequence ID" value="KAF3192440.1"/>
    <property type="molecule type" value="Genomic_DNA"/>
</dbReference>
<evidence type="ECO:0000313" key="2">
    <source>
        <dbReference type="EMBL" id="KAF3192440.1"/>
    </source>
</evidence>
<feature type="compositionally biased region" description="Basic and acidic residues" evidence="1">
    <location>
        <begin position="457"/>
        <end position="467"/>
    </location>
</feature>
<dbReference type="AlphaFoldDB" id="A0A6G1MG73"/>